<dbReference type="InterPro" id="IPR006311">
    <property type="entry name" value="TAT_signal"/>
</dbReference>
<dbReference type="InterPro" id="IPR002491">
    <property type="entry name" value="ABC_transptr_periplasmic_BD"/>
</dbReference>
<dbReference type="AlphaFoldDB" id="A0A9W6N341"/>
<name>A0A9W6N341_9HYPH</name>
<organism evidence="7 8">
    <name type="scientific">Methylopila jiangsuensis</name>
    <dbReference type="NCBI Taxonomy" id="586230"/>
    <lineage>
        <taxon>Bacteria</taxon>
        <taxon>Pseudomonadati</taxon>
        <taxon>Pseudomonadota</taxon>
        <taxon>Alphaproteobacteria</taxon>
        <taxon>Hyphomicrobiales</taxon>
        <taxon>Methylopilaceae</taxon>
        <taxon>Methylopila</taxon>
    </lineage>
</organism>
<dbReference type="InterPro" id="IPR051313">
    <property type="entry name" value="Bact_iron-sidero_bind"/>
</dbReference>
<proteinExistence type="inferred from homology"/>
<dbReference type="PROSITE" id="PS50983">
    <property type="entry name" value="FE_B12_PBP"/>
    <property type="match status" value="1"/>
</dbReference>
<keyword evidence="3" id="KW-0813">Transport</keyword>
<dbReference type="PRINTS" id="PR01715">
    <property type="entry name" value="FERRIBNDNGPP"/>
</dbReference>
<dbReference type="PANTHER" id="PTHR30532:SF1">
    <property type="entry name" value="IRON(3+)-HYDROXAMATE-BINDING PROTEIN FHUD"/>
    <property type="match status" value="1"/>
</dbReference>
<gene>
    <name evidence="7" type="primary">fhuD_1</name>
    <name evidence="7" type="ORF">GCM10008171_11520</name>
</gene>
<keyword evidence="8" id="KW-1185">Reference proteome</keyword>
<evidence type="ECO:0000256" key="1">
    <source>
        <dbReference type="ARBA" id="ARBA00004196"/>
    </source>
</evidence>
<dbReference type="Proteomes" id="UP001143364">
    <property type="component" value="Unassembled WGS sequence"/>
</dbReference>
<feature type="domain" description="Fe/B12 periplasmic-binding" evidence="6">
    <location>
        <begin position="47"/>
        <end position="307"/>
    </location>
</feature>
<reference evidence="7" key="1">
    <citation type="journal article" date="2014" name="Int. J. Syst. Evol. Microbiol.">
        <title>Complete genome sequence of Corynebacterium casei LMG S-19264T (=DSM 44701T), isolated from a smear-ripened cheese.</title>
        <authorList>
            <consortium name="US DOE Joint Genome Institute (JGI-PGF)"/>
            <person name="Walter F."/>
            <person name="Albersmeier A."/>
            <person name="Kalinowski J."/>
            <person name="Ruckert C."/>
        </authorList>
    </citation>
    <scope>NUCLEOTIDE SEQUENCE</scope>
    <source>
        <strain evidence="7">VKM B-2555</strain>
    </source>
</reference>
<accession>A0A9W6N341</accession>
<dbReference type="SUPFAM" id="SSF53807">
    <property type="entry name" value="Helical backbone' metal receptor"/>
    <property type="match status" value="1"/>
</dbReference>
<reference evidence="7" key="2">
    <citation type="submission" date="2023-01" db="EMBL/GenBank/DDBJ databases">
        <authorList>
            <person name="Sun Q."/>
            <person name="Evtushenko L."/>
        </authorList>
    </citation>
    <scope>NUCLEOTIDE SEQUENCE</scope>
    <source>
        <strain evidence="7">VKM B-2555</strain>
    </source>
</reference>
<keyword evidence="4" id="KW-0406">Ion transport</keyword>
<evidence type="ECO:0000256" key="5">
    <source>
        <dbReference type="ARBA" id="ARBA00022729"/>
    </source>
</evidence>
<dbReference type="PANTHER" id="PTHR30532">
    <property type="entry name" value="IRON III DICITRATE-BINDING PERIPLASMIC PROTEIN"/>
    <property type="match status" value="1"/>
</dbReference>
<evidence type="ECO:0000259" key="6">
    <source>
        <dbReference type="PROSITE" id="PS50983"/>
    </source>
</evidence>
<dbReference type="GO" id="GO:0030288">
    <property type="term" value="C:outer membrane-bounded periplasmic space"/>
    <property type="evidence" value="ECO:0007669"/>
    <property type="project" value="TreeGrafter"/>
</dbReference>
<dbReference type="EMBL" id="BSFK01000005">
    <property type="protein sequence ID" value="GLK75898.1"/>
    <property type="molecule type" value="Genomic_DNA"/>
</dbReference>
<comment type="subcellular location">
    <subcellularLocation>
        <location evidence="1">Cell envelope</location>
    </subcellularLocation>
</comment>
<keyword evidence="5" id="KW-0732">Signal</keyword>
<evidence type="ECO:0000313" key="8">
    <source>
        <dbReference type="Proteomes" id="UP001143364"/>
    </source>
</evidence>
<dbReference type="Pfam" id="PF01497">
    <property type="entry name" value="Peripla_BP_2"/>
    <property type="match status" value="1"/>
</dbReference>
<evidence type="ECO:0000256" key="3">
    <source>
        <dbReference type="ARBA" id="ARBA00022448"/>
    </source>
</evidence>
<dbReference type="PROSITE" id="PS51318">
    <property type="entry name" value="TAT"/>
    <property type="match status" value="1"/>
</dbReference>
<evidence type="ECO:0000256" key="4">
    <source>
        <dbReference type="ARBA" id="ARBA00022496"/>
    </source>
</evidence>
<evidence type="ECO:0000256" key="2">
    <source>
        <dbReference type="ARBA" id="ARBA00008814"/>
    </source>
</evidence>
<protein>
    <submittedName>
        <fullName evidence="7">Amino acid ABC transporter substrate-binding protein</fullName>
    </submittedName>
</protein>
<sequence length="307" mass="32156">MVIHDRAAGATARRRTSDMSRRGLLIGAAAFGVTGAGAARALSPAPRVAAVDWAMLETTLALGVVPVAATELILFRKAAVEPPVPGQVADLGLRGSISYERLLAARPDLILISPWYEARRGALSRIAPVESYAIYGRTEPPYDASVRATARLGARLGRPDAAAQAIARAEEALDAARAALAHLRGRQVLVMNLGDSRHFRAFGADSLFGDMIGRLGLKPAWAAPTRFGAYPTVGVEALAAMPEAIVVNVGPTPPSALAGVRDSPLWRALPPIAEGRFVSLPPVNPYGALPAAQRFARLLTDSLSGVA</sequence>
<comment type="caution">
    <text evidence="7">The sequence shown here is derived from an EMBL/GenBank/DDBJ whole genome shotgun (WGS) entry which is preliminary data.</text>
</comment>
<comment type="similarity">
    <text evidence="2">Belongs to the bacterial solute-binding protein 8 family.</text>
</comment>
<keyword evidence="4" id="KW-0408">Iron</keyword>
<dbReference type="Gene3D" id="3.40.50.1980">
    <property type="entry name" value="Nitrogenase molybdenum iron protein domain"/>
    <property type="match status" value="2"/>
</dbReference>
<dbReference type="GO" id="GO:1901678">
    <property type="term" value="P:iron coordination entity transport"/>
    <property type="evidence" value="ECO:0007669"/>
    <property type="project" value="UniProtKB-ARBA"/>
</dbReference>
<evidence type="ECO:0000313" key="7">
    <source>
        <dbReference type="EMBL" id="GLK75898.1"/>
    </source>
</evidence>
<keyword evidence="4" id="KW-0410">Iron transport</keyword>